<dbReference type="Pfam" id="PF00535">
    <property type="entry name" value="Glycos_transf_2"/>
    <property type="match status" value="1"/>
</dbReference>
<evidence type="ECO:0000313" key="4">
    <source>
        <dbReference type="Proteomes" id="UP000034544"/>
    </source>
</evidence>
<evidence type="ECO:0000259" key="2">
    <source>
        <dbReference type="Pfam" id="PF00535"/>
    </source>
</evidence>
<dbReference type="AlphaFoldDB" id="A0A0G0W3F5"/>
<feature type="domain" description="Glycosyltransferase 2-like" evidence="2">
    <location>
        <begin position="5"/>
        <end position="125"/>
    </location>
</feature>
<proteinExistence type="predicted"/>
<name>A0A0G0W3F5_UNCKA</name>
<dbReference type="InterPro" id="IPR050834">
    <property type="entry name" value="Glycosyltransf_2"/>
</dbReference>
<feature type="transmembrane region" description="Helical" evidence="1">
    <location>
        <begin position="236"/>
        <end position="255"/>
    </location>
</feature>
<keyword evidence="1" id="KW-0472">Membrane</keyword>
<evidence type="ECO:0000256" key="1">
    <source>
        <dbReference type="SAM" id="Phobius"/>
    </source>
</evidence>
<dbReference type="InterPro" id="IPR001173">
    <property type="entry name" value="Glyco_trans_2-like"/>
</dbReference>
<sequence>MTKFSIIIPVRKINEFLKENITHLKELTYQNFEVIIITDEEEKFDFQDTRFILIHSGPIGPGEKRNYGAAKSTGDILAFLDDDAYPERDWLDRAVEIFENTEVYALGGPAVTPKDAGLLEKMSGRVLESWMSGAGTVFRHKPGKSMEISDYPTVNLFVRKASFERAGGFPIEFWPGEDTKLCLELVKSHGRKFNYDPSPVVYHHRRKLFIPYLKQISRYGRHRGQFARIYPETSRLPIFFVPSIFLVSLIFGPIFASAFPFLWNLYFGGLALYLLFLISEGYRAYKKDKTILGAAYVVVGIFLTHIVYGGNFIIGFPHKPKLKLRRVDKTTGNYLGG</sequence>
<feature type="transmembrane region" description="Helical" evidence="1">
    <location>
        <begin position="261"/>
        <end position="279"/>
    </location>
</feature>
<keyword evidence="1" id="KW-1133">Transmembrane helix</keyword>
<gene>
    <name evidence="3" type="ORF">UU59_C0006G0007</name>
</gene>
<organism evidence="3 4">
    <name type="scientific">candidate division WWE3 bacterium GW2011_GWE1_41_27</name>
    <dbReference type="NCBI Taxonomy" id="1619131"/>
    <lineage>
        <taxon>Bacteria</taxon>
        <taxon>Katanobacteria</taxon>
    </lineage>
</organism>
<dbReference type="Proteomes" id="UP000034544">
    <property type="component" value="Unassembled WGS sequence"/>
</dbReference>
<reference evidence="3 4" key="1">
    <citation type="journal article" date="2015" name="Nature">
        <title>rRNA introns, odd ribosomes, and small enigmatic genomes across a large radiation of phyla.</title>
        <authorList>
            <person name="Brown C.T."/>
            <person name="Hug L.A."/>
            <person name="Thomas B.C."/>
            <person name="Sharon I."/>
            <person name="Castelle C.J."/>
            <person name="Singh A."/>
            <person name="Wilkins M.J."/>
            <person name="Williams K.H."/>
            <person name="Banfield J.F."/>
        </authorList>
    </citation>
    <scope>NUCLEOTIDE SEQUENCE [LARGE SCALE GENOMIC DNA]</scope>
</reference>
<keyword evidence="3" id="KW-0808">Transferase</keyword>
<accession>A0A0G0W3F5</accession>
<keyword evidence="1" id="KW-0812">Transmembrane</keyword>
<evidence type="ECO:0000313" key="3">
    <source>
        <dbReference type="EMBL" id="KKS07475.1"/>
    </source>
</evidence>
<comment type="caution">
    <text evidence="3">The sequence shown here is derived from an EMBL/GenBank/DDBJ whole genome shotgun (WGS) entry which is preliminary data.</text>
</comment>
<feature type="transmembrane region" description="Helical" evidence="1">
    <location>
        <begin position="291"/>
        <end position="314"/>
    </location>
</feature>
<dbReference type="PANTHER" id="PTHR43685:SF2">
    <property type="entry name" value="GLYCOSYLTRANSFERASE 2-LIKE DOMAIN-CONTAINING PROTEIN"/>
    <property type="match status" value="1"/>
</dbReference>
<dbReference type="SUPFAM" id="SSF53448">
    <property type="entry name" value="Nucleotide-diphospho-sugar transferases"/>
    <property type="match status" value="1"/>
</dbReference>
<dbReference type="GO" id="GO:0016740">
    <property type="term" value="F:transferase activity"/>
    <property type="evidence" value="ECO:0007669"/>
    <property type="project" value="UniProtKB-KW"/>
</dbReference>
<dbReference type="Gene3D" id="3.90.550.10">
    <property type="entry name" value="Spore Coat Polysaccharide Biosynthesis Protein SpsA, Chain A"/>
    <property type="match status" value="1"/>
</dbReference>
<dbReference type="InterPro" id="IPR029044">
    <property type="entry name" value="Nucleotide-diphossugar_trans"/>
</dbReference>
<protein>
    <submittedName>
        <fullName evidence="3">Glycosyltransferase</fullName>
    </submittedName>
</protein>
<dbReference type="PANTHER" id="PTHR43685">
    <property type="entry name" value="GLYCOSYLTRANSFERASE"/>
    <property type="match status" value="1"/>
</dbReference>
<dbReference type="EMBL" id="LCBF01000006">
    <property type="protein sequence ID" value="KKS07475.1"/>
    <property type="molecule type" value="Genomic_DNA"/>
</dbReference>